<dbReference type="Gene3D" id="3.30.70.2390">
    <property type="match status" value="1"/>
</dbReference>
<keyword evidence="1" id="KW-1133">Transmembrane helix</keyword>
<feature type="transmembrane region" description="Helical" evidence="1">
    <location>
        <begin position="21"/>
        <end position="42"/>
    </location>
</feature>
<gene>
    <name evidence="3" type="ORF">G1H11_11220</name>
</gene>
<keyword evidence="1" id="KW-0812">Transmembrane</keyword>
<dbReference type="RefSeq" id="WP_163818644.1">
    <property type="nucleotide sequence ID" value="NZ_JAAGOB010000005.1"/>
</dbReference>
<keyword evidence="1" id="KW-0472">Membrane</keyword>
<name>A0A6N9YLQ0_9ACTN</name>
<evidence type="ECO:0000256" key="1">
    <source>
        <dbReference type="SAM" id="Phobius"/>
    </source>
</evidence>
<comment type="caution">
    <text evidence="3">The sequence shown here is derived from an EMBL/GenBank/DDBJ whole genome shotgun (WGS) entry which is preliminary data.</text>
</comment>
<evidence type="ECO:0000259" key="2">
    <source>
        <dbReference type="Pfam" id="PF13399"/>
    </source>
</evidence>
<accession>A0A6N9YLQ0</accession>
<evidence type="ECO:0000313" key="4">
    <source>
        <dbReference type="Proteomes" id="UP000469185"/>
    </source>
</evidence>
<keyword evidence="4" id="KW-1185">Reference proteome</keyword>
<dbReference type="Pfam" id="PF13399">
    <property type="entry name" value="LytR_C"/>
    <property type="match status" value="1"/>
</dbReference>
<feature type="domain" description="LytR/CpsA/Psr regulator C-terminal" evidence="2">
    <location>
        <begin position="76"/>
        <end position="162"/>
    </location>
</feature>
<dbReference type="InterPro" id="IPR027381">
    <property type="entry name" value="LytR/CpsA/Psr_C"/>
</dbReference>
<dbReference type="AlphaFoldDB" id="A0A6N9YLQ0"/>
<organism evidence="3 4">
    <name type="scientific">Phytoactinopolyspora alkaliphila</name>
    <dbReference type="NCBI Taxonomy" id="1783498"/>
    <lineage>
        <taxon>Bacteria</taxon>
        <taxon>Bacillati</taxon>
        <taxon>Actinomycetota</taxon>
        <taxon>Actinomycetes</taxon>
        <taxon>Jiangellales</taxon>
        <taxon>Jiangellaceae</taxon>
        <taxon>Phytoactinopolyspora</taxon>
    </lineage>
</organism>
<reference evidence="3 4" key="1">
    <citation type="submission" date="2020-02" db="EMBL/GenBank/DDBJ databases">
        <authorList>
            <person name="Li X.-J."/>
            <person name="Feng X.-M."/>
        </authorList>
    </citation>
    <scope>NUCLEOTIDE SEQUENCE [LARGE SCALE GENOMIC DNA]</scope>
    <source>
        <strain evidence="3 4">CGMCC 4.7225</strain>
    </source>
</reference>
<dbReference type="Proteomes" id="UP000469185">
    <property type="component" value="Unassembled WGS sequence"/>
</dbReference>
<proteinExistence type="predicted"/>
<evidence type="ECO:0000313" key="3">
    <source>
        <dbReference type="EMBL" id="NED95882.1"/>
    </source>
</evidence>
<protein>
    <submittedName>
        <fullName evidence="3">LytR C-terminal domain-containing protein</fullName>
    </submittedName>
</protein>
<dbReference type="EMBL" id="JAAGOB010000005">
    <property type="protein sequence ID" value="NED95882.1"/>
    <property type="molecule type" value="Genomic_DNA"/>
</dbReference>
<sequence length="179" mass="19132">MESEEPIDEYEAAPRQTWRHVRTGITLLVLVAFVVGAAWYSWNNVVAPTDDDTSTTPVATDCPTVVPTDAPPPEEIELNVYNATSRSGLAQQVASQMRDRGFTIMDVDNDPLGATIEGSAEVRAHPEHEIAASLVATMVPGAVLVPDERENATVDLVLGENFDDLAAEAEPDATADACA</sequence>